<feature type="transmembrane region" description="Helical" evidence="1">
    <location>
        <begin position="772"/>
        <end position="790"/>
    </location>
</feature>
<feature type="transmembrane region" description="Helical" evidence="1">
    <location>
        <begin position="1052"/>
        <end position="1076"/>
    </location>
</feature>
<feature type="domain" description="Protein kinase" evidence="2">
    <location>
        <begin position="519"/>
        <end position="780"/>
    </location>
</feature>
<dbReference type="PROSITE" id="PS50011">
    <property type="entry name" value="PROTEIN_KINASE_DOM"/>
    <property type="match status" value="3"/>
</dbReference>
<dbReference type="SMART" id="SM00220">
    <property type="entry name" value="S_TKc"/>
    <property type="match status" value="2"/>
</dbReference>
<dbReference type="Pfam" id="PF07714">
    <property type="entry name" value="PK_Tyr_Ser-Thr"/>
    <property type="match status" value="1"/>
</dbReference>
<dbReference type="InterPro" id="IPR000719">
    <property type="entry name" value="Prot_kinase_dom"/>
</dbReference>
<protein>
    <recommendedName>
        <fullName evidence="2">Protein kinase domain-containing protein</fullName>
    </recommendedName>
</protein>
<keyword evidence="1" id="KW-0812">Transmembrane</keyword>
<dbReference type="GO" id="GO:0005524">
    <property type="term" value="F:ATP binding"/>
    <property type="evidence" value="ECO:0007669"/>
    <property type="project" value="InterPro"/>
</dbReference>
<feature type="domain" description="Protein kinase" evidence="2">
    <location>
        <begin position="1168"/>
        <end position="1443"/>
    </location>
</feature>
<evidence type="ECO:0000256" key="1">
    <source>
        <dbReference type="SAM" id="Phobius"/>
    </source>
</evidence>
<accession>A0A8T1UXY6</accession>
<dbReference type="VEuPathDB" id="FungiDB:PC110_g12753"/>
<dbReference type="InterPro" id="IPR051681">
    <property type="entry name" value="Ser/Thr_Kinases-Pseudokinases"/>
</dbReference>
<dbReference type="InterPro" id="IPR001245">
    <property type="entry name" value="Ser-Thr/Tyr_kinase_cat_dom"/>
</dbReference>
<dbReference type="InterPro" id="IPR008271">
    <property type="entry name" value="Ser/Thr_kinase_AS"/>
</dbReference>
<sequence length="1443" mass="159164">MVMEHCPMGDLRRFLAESGRLLSWSRDKIRMSVGIAQALRYIHERDPPIIHRDLKSKNILLTDTLEAKIIDFGVSRSRKDGFMTAGVGTLCWIAPEILEGKRYTEQADIYSFGVVLSELDTCKMPFSDVATAEGKKPKPFQILQWVLDVRSLESTSSSILQSDDSFVFDGTNSDIARQLYIRHNKGDVGDQVNFTSIPEAIAARLDPFNIKFNDLPGLVQRAVLWDSGFAISPTNEAVQIRTINNFTMAELAVPKDEVSGADCTFKNCSQPNGVTAHYTQYCTGDQMLSVSRCVVDIFEDKDAVNYLGAMWSRGGDPDMAPLIRLREHSWTDPSSNMSYSVYAVHTVPRNLAATWDQCRPDKEYASLAVPCYRSDKITVEMDEALTTPQGTAWVTTWLDDEFAEKSGQGLGTLVLVLIIVGGVLALGLFGLGWYCCCRRAKRREEKPALGADDFDVESPVYMTPELAKPPTASSGRLTQQSSVFSQSSIDFESAGSNRTLEILLNSPHLQGRRIPYESVTFKNTLSKGVNGEVWVCEYNGYKVAVKRLLQGNQKAETVQAFAEEIELSASLVHPNIVEFIGVAWNSLNNLVMVLEFFPRGNLQNYLHKNSDLLSWARDKIQMAVAIAHALQYLHDRSSPIIHRDLKSNNILLTEKLEPKLIDFGVSRRLVELTMTAGIGTPFWTAPEILEGKRYTEQADIYSFGVVLSELDTGKIPYYDALTEGGGKAKPFQILQDVSGNLDVMLRLDANPIATVPADCHAAHHSKNRRLSMTMKGVTVLAVALALPSSMAQGHTISLRSLESNSSFVFDGTHSDIAQQLYIRHKAGDTDTKVSLDSVPVAVANRLSDLNIQFSDLPGLVQRAVLWDTGFALSPSNAPVQVWTMQDYTMADIAVPKDEVSGEGCTFKNCTQPNDELAYYTLICSGAQMVNVSRCVADTFVDSAATSYLGSMWSVGGGDPSMVPHIRLRDHSWVDPVTEVSYSVYAVHTTSVADDPAWNVCPADDGYGALTVPCHRRDEFTDKEMAAMNTPTGSAWVTTWLEEEFAEGSGFDLLLLVPIILGAVVLIVAIGFGWVYWKRKDKSKIEDTVSTTCDLAAVSPQYMSGSTVPLPKYASGTPEHALRPTVMTTQGSLLSSQVGRYESAGSCRTLKILLGSQHLTDKRMPYESIVYLQALSKGSSGEVWLCEHNGQQVAIKRLLQNKQQKAENVQAFAEEIELTASLDHPHIVRFIGVAWNTLNNLVMVLEYVPMGSLQNYLDQNADLLSWARDKIHMAVGVAQALEYLHSHTPSLIHRDLKSTNILLTHMLEPKLIDFGVSRGSVELTMTAGVGTPYWTAPEILEGKRYTEQADIYSFGVVLSELDTGRIPYHDTLTETGGKVKPVQILQDVVSGMLRPAFSKDCPPRIQRVGSACLAQDPSSRPTAQQLIKELEGKEKSGGGEHYAL</sequence>
<evidence type="ECO:0000313" key="3">
    <source>
        <dbReference type="EMBL" id="KAG6972350.1"/>
    </source>
</evidence>
<keyword evidence="1" id="KW-1133">Transmembrane helix</keyword>
<dbReference type="PANTHER" id="PTHR44329">
    <property type="entry name" value="SERINE/THREONINE-PROTEIN KINASE TNNI3K-RELATED"/>
    <property type="match status" value="1"/>
</dbReference>
<evidence type="ECO:0000313" key="4">
    <source>
        <dbReference type="Proteomes" id="UP000688947"/>
    </source>
</evidence>
<dbReference type="PANTHER" id="PTHR44329:SF214">
    <property type="entry name" value="PROTEIN KINASE DOMAIN-CONTAINING PROTEIN"/>
    <property type="match status" value="1"/>
</dbReference>
<keyword evidence="1" id="KW-0472">Membrane</keyword>
<dbReference type="GO" id="GO:0004674">
    <property type="term" value="F:protein serine/threonine kinase activity"/>
    <property type="evidence" value="ECO:0007669"/>
    <property type="project" value="TreeGrafter"/>
</dbReference>
<dbReference type="EMBL" id="JAENGZ010000036">
    <property type="protein sequence ID" value="KAG6972350.1"/>
    <property type="molecule type" value="Genomic_DNA"/>
</dbReference>
<dbReference type="CDD" id="cd13999">
    <property type="entry name" value="STKc_MAP3K-like"/>
    <property type="match status" value="1"/>
</dbReference>
<dbReference type="PROSITE" id="PS00108">
    <property type="entry name" value="PROTEIN_KINASE_ST"/>
    <property type="match status" value="3"/>
</dbReference>
<dbReference type="OrthoDB" id="4062651at2759"/>
<dbReference type="Proteomes" id="UP000688947">
    <property type="component" value="Unassembled WGS sequence"/>
</dbReference>
<dbReference type="VEuPathDB" id="FungiDB:PC110_g12747"/>
<reference evidence="3" key="1">
    <citation type="submission" date="2021-01" db="EMBL/GenBank/DDBJ databases">
        <title>Phytophthora aleatoria, a newly-described species from Pinus radiata is distinct from Phytophthora cactorum isolates based on comparative genomics.</title>
        <authorList>
            <person name="Mcdougal R."/>
            <person name="Panda P."/>
            <person name="Williams N."/>
            <person name="Studholme D.J."/>
        </authorList>
    </citation>
    <scope>NUCLEOTIDE SEQUENCE</scope>
    <source>
        <strain evidence="3">NZFS 3830</strain>
    </source>
</reference>
<feature type="domain" description="Protein kinase" evidence="2">
    <location>
        <begin position="1"/>
        <end position="209"/>
    </location>
</feature>
<name>A0A8T1UXY6_9STRA</name>
<feature type="transmembrane region" description="Helical" evidence="1">
    <location>
        <begin position="413"/>
        <end position="436"/>
    </location>
</feature>
<evidence type="ECO:0000259" key="2">
    <source>
        <dbReference type="PROSITE" id="PS50011"/>
    </source>
</evidence>
<comment type="caution">
    <text evidence="3">The sequence shown here is derived from an EMBL/GenBank/DDBJ whole genome shotgun (WGS) entry which is preliminary data.</text>
</comment>
<dbReference type="VEuPathDB" id="FungiDB:PC110_g12748"/>
<organism evidence="3 4">
    <name type="scientific">Phytophthora cactorum</name>
    <dbReference type="NCBI Taxonomy" id="29920"/>
    <lineage>
        <taxon>Eukaryota</taxon>
        <taxon>Sar</taxon>
        <taxon>Stramenopiles</taxon>
        <taxon>Oomycota</taxon>
        <taxon>Peronosporomycetes</taxon>
        <taxon>Peronosporales</taxon>
        <taxon>Peronosporaceae</taxon>
        <taxon>Phytophthora</taxon>
    </lineage>
</organism>
<dbReference type="Pfam" id="PF00069">
    <property type="entry name" value="Pkinase"/>
    <property type="match status" value="2"/>
</dbReference>
<proteinExistence type="predicted"/>
<gene>
    <name evidence="3" type="ORF">JG687_00001514</name>
</gene>